<dbReference type="SUPFAM" id="SSF56801">
    <property type="entry name" value="Acetyl-CoA synthetase-like"/>
    <property type="match status" value="3"/>
</dbReference>
<dbReference type="Pfam" id="PF00668">
    <property type="entry name" value="Condensation"/>
    <property type="match status" value="2"/>
</dbReference>
<dbReference type="GO" id="GO:0043041">
    <property type="term" value="P:amino acid activation for nonribosomal peptide biosynthetic process"/>
    <property type="evidence" value="ECO:0007669"/>
    <property type="project" value="TreeGrafter"/>
</dbReference>
<dbReference type="NCBIfam" id="NF003417">
    <property type="entry name" value="PRK04813.1"/>
    <property type="match status" value="3"/>
</dbReference>
<dbReference type="SUPFAM" id="SSF52777">
    <property type="entry name" value="CoA-dependent acyltransferases"/>
    <property type="match status" value="5"/>
</dbReference>
<evidence type="ECO:0000256" key="4">
    <source>
        <dbReference type="ARBA" id="ARBA00022553"/>
    </source>
</evidence>
<dbReference type="InterPro" id="IPR000873">
    <property type="entry name" value="AMP-dep_synth/lig_dom"/>
</dbReference>
<dbReference type="PANTHER" id="PTHR45527:SF1">
    <property type="entry name" value="FATTY ACID SYNTHASE"/>
    <property type="match status" value="1"/>
</dbReference>
<dbReference type="FunFam" id="1.10.1200.10:FF:000005">
    <property type="entry name" value="Nonribosomal peptide synthetase 1"/>
    <property type="match status" value="1"/>
</dbReference>
<evidence type="ECO:0000313" key="6">
    <source>
        <dbReference type="EMBL" id="MQL48957.1"/>
    </source>
</evidence>
<dbReference type="PANTHER" id="PTHR45527">
    <property type="entry name" value="NONRIBOSOMAL PEPTIDE SYNTHETASE"/>
    <property type="match status" value="1"/>
</dbReference>
<dbReference type="InterPro" id="IPR023213">
    <property type="entry name" value="CAT-like_dom_sf"/>
</dbReference>
<dbReference type="Proteomes" id="UP000481739">
    <property type="component" value="Unassembled WGS sequence"/>
</dbReference>
<dbReference type="PROSITE" id="PS00012">
    <property type="entry name" value="PHOSPHOPANTETHEINE"/>
    <property type="match status" value="1"/>
</dbReference>
<dbReference type="SUPFAM" id="SSF47336">
    <property type="entry name" value="ACP-like"/>
    <property type="match status" value="3"/>
</dbReference>
<dbReference type="PROSITE" id="PS50075">
    <property type="entry name" value="CARRIER"/>
    <property type="match status" value="3"/>
</dbReference>
<dbReference type="InterPro" id="IPR009081">
    <property type="entry name" value="PP-bd_ACP"/>
</dbReference>
<sequence length="3047" mass="338627">MVNCSELLRFIFLINLSFKWKYLIHSIKLDALFMCDKNRNIVLSEMSIGHCYPNLFLTENTHQFDEYCLELSPQFTTELRFQCDSLAVSFASLFHLAWGVVLAKYSGQEQVVIGIRQNTQIGADQHNQAGQSILSLHLSCHDQGVSDALRFVEQCLSSPSVNTENEYTVAAPLLAFSDYQCQSDNNPACWRNGLGKEVDHRLPLTLTTVDDGIHLTLTTCLMAAAVSAKRLSGYLQQTLAQLVWALHEQPNFAINQLDILPPEERTLLLDLWNDTQSDYPDDVCIHTLFEQQVATHPEATALVFYSETLSYAELNCRANQLAHFLIAQGVVPDSRVAICVERSPLAIISLLAILKAGGCYVPLDPDYPPERLHYILDDAAPEVVLYDTQSNAVLTAYLKTGKKSLDISQLTLSDLSKENPNIPALTSRHLAYVIYTSGSTGNPKGVMIEHRSLVNLLLAMSNKLNFTHKERILFSSTISFDLVALEIYLPLINGSAVFIAHKKIFLNKEALVKMLLGNQITMIQGTPSTYSLITNEDTQFLNNIKILCGGEALPISLANVLSVNSHSVWNLYGPTETTIWSTAHILEDEELAVANYPSIGKPIANTRIYLLDNQHQPVPLGAVGELYIGGMGVARGYLNREELTAERFFPDPFHSEGENRMYRTGDLVRYRDDGNLEYIGRNDYQIKIRGFRIELGEIEARLLAHPSVLASAVVAIESKKGDKQLVAYLELSPELNQQSVAAVLRQHLLSSLPDYMVPVAFVALKQLPLTFNGKLDRAALPVPDESAYYRQDYEAPQGVKESLLAEIWGQLLSIERISRHDNFFSLGGHSLLTVKLISQLRKAGYTVQAGSLFLTPVLAEQAELLRDSDNTITIPPNRIGTKCHKIIPEMLPLIEMSQTDIDRLVVQVPGGVTNIQDIYGLSPLQDGILFHHLLSGEGDIYQMIFRLAFDNRSCLDNYIKALQQVIERHDILRSAFFRNGLDCGTVQVVLREAPLHIEDVTLCAESSMSYSEQLAARHTLSHHQLDLSEAPLLRLFIAQEPDSERWLVLEVMHHLIGDNTTLALIHHEIETRLAGHNADSLPVAEPYRNLIATASMANQDQRYEDYFRRMLANIDEPTAPFNLYDAVQSNTQFDECYRELPDELNASLRNLARHYGVSLASLVHLAWGVLLAKSSGLQKVVTGTVLFGRMGGEFGAEQGIGLFINTLPLRLDIDKSSVADALVNTHKRLSELLCYEHTPLVEAQRCSSVAAPAPLFTALLNYRHSQTRVEEKTAAFRSLGIEFLGEEERSNYPLSLSIEDDDLSLSLSAQVVTPLSAIQICDYVQQTLIQLVQALEQQPTRPVCQLDILPTDERIRLLNTWHNSRIDYPLACCIHTLFEQQAEANPQATALIFKGEVLSYAELNRWANKLAHCLVAKGVKPDMRVAICADRGFELIIGLLAILKAGGAYVPLDPVYPPERLRYILEDAQPTLLLHDAVGKEVLKAVSIEDSACLMLELALFADRSEAFPVMTALTAKNLAYVIYTSGSTGRPKGVMIEHQAIYQRACFFKDQFAISAEDRVLQFSSISFDASVEEIFSSLSHGATLVLRDESWVTSAQTFLDCCDVNKITTMLLPAVFWSEIADKMQQCSLPDSIRLMIIGGEAAKKSAFDLWFNAKGHRPMLINAYGPTEATIIATTQQVTSAEYGNYIGRPVTNARIYLLDDQQLLVPSGAIGEVYIGGEGVARGYLNRPELTAERFFPDPFHPEPHARMYRSGDLARYNDKGNLEYLGRNDHQIKIRGYRIEPGEIEACLDNHPRVLSSAIIAREDRTTGKRLVAYIVISADVAKEPLVATLRQYLLAMLPEYMVPAAFVVLERLPLTPNGKIDRKALPAPDISAYEHQSYQAPHGEIEQMVADIWCELLGIEKVSRFDNFFSLGGHSLLVIQLMGLLRKRGYVVPAGSLFSTSKLADQAAILKEADEGSLIPANLIGADGERIVPEMLPLVSMNQTDIDKLIGKVPGGVSNIQDIYALAPLQDGILFHHLLAQEGDPYQVIFRLAFNDRQSLDAYIDALQQVVNRHDILRTVFLAEDLSCGPVQVVLKSALLQVTEVSLAAGSSIPFIEQLAAHHTLAHHRLALNEAPLLRLFIAQEPGSERWLVQEVMHHLIGDHATLDVMHNEISLLLSGQAEQLSIPVPYRNLVACARRANENRAYEAYFRALLADIDEPTAPFAIYDVEQDGGQVDEYHLELPHELNVALRGLARHFGVSLASLMHLGWGLVLAKSSDRQQVVTGTVLFGRMGSHTGAEQGMGLFINTLPLRMDIDTQNVADALIQTHERLSQLLAYEHTPLAEAQRCSGVVAPTPLFTTLINYRHNRQMDSGKSGFCSLRNVERLGEEERSNYPLNLSVEDNGNSLGLTVQVVAPLSAVRLCGYIQQALEQIVWSLNEHSELPVCQLNILPQNEVQLLLEEWNRTQASYPAELCIHRLFEQRAETNPDAPAIVFDGEVLSYMEVNHRANQLAHALIAQGVIPDARIAVCAEISPEMVVGLLAILKAGGAYVPIDPRYPHERLRYIVENAEPVLVLYDKSGEEALKTEYDLVKKGFDLFRPIDCSGLNHNPEIAGLNSSHLAYVIYTSGSTGQPKGIMVEHRNIVNLINCMMNSIMLPLGFVTTPTVSISFDVSVRELLFALCSGAQLLLPPLEESSNPIFSMDWRASQPIDLMYLVAPLASESVKRGKLPASLKYLMTGGDKCTLAHADLPAGCTLIDNYGPAETTVDSTFGVFSADDIKHHIGRPIANTSIYLLDRYQNPVPLGAVGEIYIGGAGVARGYIKQPELTAERFLHDPFCTQPGSRMYRSGDLARYDHDGNIEYIGRNDRQIKIQGVRIEPGEIELLIEQYNDIEQVVVIARNDVGETPCLVAYLVLSSEANNKNLLETLRHYLRDHLPPHMIPAAYVILDSLPLSPNGKVDRKALPVPDQTAYAASHYEPPQNELEEMLISLWQELLAVNKIGRNDNFFQLGGQSLLVVRFVFRLQEETGFLLPFSSVFKTPVLCDLSDSIILSLINKN</sequence>
<comment type="caution">
    <text evidence="6">The sequence shown here is derived from an EMBL/GenBank/DDBJ whole genome shotgun (WGS) entry which is preliminary data.</text>
</comment>
<organism evidence="6 7">
    <name type="scientific">Photorhabdus khanii</name>
    <dbReference type="NCBI Taxonomy" id="1004150"/>
    <lineage>
        <taxon>Bacteria</taxon>
        <taxon>Pseudomonadati</taxon>
        <taxon>Pseudomonadota</taxon>
        <taxon>Gammaproteobacteria</taxon>
        <taxon>Enterobacterales</taxon>
        <taxon>Morganellaceae</taxon>
        <taxon>Photorhabdus</taxon>
    </lineage>
</organism>
<comment type="cofactor">
    <cofactor evidence="1">
        <name>pantetheine 4'-phosphate</name>
        <dbReference type="ChEBI" id="CHEBI:47942"/>
    </cofactor>
</comment>
<dbReference type="InterPro" id="IPR020845">
    <property type="entry name" value="AMP-binding_CS"/>
</dbReference>
<dbReference type="NCBIfam" id="TIGR01733">
    <property type="entry name" value="AA-adenyl-dom"/>
    <property type="match status" value="3"/>
</dbReference>
<evidence type="ECO:0000313" key="7">
    <source>
        <dbReference type="Proteomes" id="UP000481739"/>
    </source>
</evidence>
<feature type="domain" description="Carrier" evidence="5">
    <location>
        <begin position="1886"/>
        <end position="1960"/>
    </location>
</feature>
<dbReference type="Gene3D" id="3.30.559.30">
    <property type="entry name" value="Nonribosomal peptide synthetase, condensation domain"/>
    <property type="match status" value="3"/>
</dbReference>
<evidence type="ECO:0000256" key="3">
    <source>
        <dbReference type="ARBA" id="ARBA00022450"/>
    </source>
</evidence>
<dbReference type="Gene3D" id="3.30.559.10">
    <property type="entry name" value="Chloramphenicol acetyltransferase-like domain"/>
    <property type="match status" value="2"/>
</dbReference>
<dbReference type="GO" id="GO:0031177">
    <property type="term" value="F:phosphopantetheine binding"/>
    <property type="evidence" value="ECO:0007669"/>
    <property type="project" value="TreeGrafter"/>
</dbReference>
<evidence type="ECO:0000259" key="5">
    <source>
        <dbReference type="PROSITE" id="PS50075"/>
    </source>
</evidence>
<dbReference type="FunFam" id="2.30.38.10:FF:000001">
    <property type="entry name" value="Non-ribosomal peptide synthetase PvdI"/>
    <property type="match status" value="3"/>
</dbReference>
<dbReference type="GO" id="GO:0005737">
    <property type="term" value="C:cytoplasm"/>
    <property type="evidence" value="ECO:0007669"/>
    <property type="project" value="TreeGrafter"/>
</dbReference>
<dbReference type="GO" id="GO:0044550">
    <property type="term" value="P:secondary metabolite biosynthetic process"/>
    <property type="evidence" value="ECO:0007669"/>
    <property type="project" value="UniProtKB-ARBA"/>
</dbReference>
<dbReference type="Gene3D" id="2.30.38.10">
    <property type="entry name" value="Luciferase, Domain 3"/>
    <property type="match status" value="3"/>
</dbReference>
<dbReference type="FunFam" id="3.40.50.980:FF:000001">
    <property type="entry name" value="Non-ribosomal peptide synthetase"/>
    <property type="match status" value="3"/>
</dbReference>
<dbReference type="InterPro" id="IPR010071">
    <property type="entry name" value="AA_adenyl_dom"/>
</dbReference>
<feature type="domain" description="Carrier" evidence="5">
    <location>
        <begin position="795"/>
        <end position="869"/>
    </location>
</feature>
<name>A0A7C9GKK5_9GAMM</name>
<keyword evidence="4" id="KW-0597">Phosphoprotein</keyword>
<evidence type="ECO:0000256" key="2">
    <source>
        <dbReference type="ARBA" id="ARBA00006432"/>
    </source>
</evidence>
<dbReference type="FunFam" id="3.30.300.30:FF:000010">
    <property type="entry name" value="Enterobactin synthetase component F"/>
    <property type="match status" value="2"/>
</dbReference>
<dbReference type="Pfam" id="PF00550">
    <property type="entry name" value="PP-binding"/>
    <property type="match status" value="3"/>
</dbReference>
<gene>
    <name evidence="6" type="ORF">GEA64_13735</name>
</gene>
<dbReference type="Gene3D" id="3.40.50.980">
    <property type="match status" value="6"/>
</dbReference>
<dbReference type="InterPro" id="IPR025110">
    <property type="entry name" value="AMP-bd_C"/>
</dbReference>
<protein>
    <submittedName>
        <fullName evidence="6">Amino acid adenylation domain-containing protein</fullName>
    </submittedName>
</protein>
<dbReference type="CDD" id="cd19544">
    <property type="entry name" value="E-C_NRPS"/>
    <property type="match status" value="2"/>
</dbReference>
<dbReference type="InterPro" id="IPR001242">
    <property type="entry name" value="Condensation_dom"/>
</dbReference>
<dbReference type="InterPro" id="IPR045851">
    <property type="entry name" value="AMP-bd_C_sf"/>
</dbReference>
<dbReference type="Pfam" id="PF13193">
    <property type="entry name" value="AMP-binding_C"/>
    <property type="match status" value="3"/>
</dbReference>
<comment type="similarity">
    <text evidence="2">Belongs to the ATP-dependent AMP-binding enzyme family.</text>
</comment>
<accession>A0A7C9GKK5</accession>
<feature type="domain" description="Carrier" evidence="5">
    <location>
        <begin position="2968"/>
        <end position="3043"/>
    </location>
</feature>
<dbReference type="Gene3D" id="1.10.1200.10">
    <property type="entry name" value="ACP-like"/>
    <property type="match status" value="3"/>
</dbReference>
<dbReference type="FunFam" id="3.40.50.12780:FF:000012">
    <property type="entry name" value="Non-ribosomal peptide synthetase"/>
    <property type="match status" value="2"/>
</dbReference>
<keyword evidence="3" id="KW-0596">Phosphopantetheine</keyword>
<dbReference type="GO" id="GO:0003824">
    <property type="term" value="F:catalytic activity"/>
    <property type="evidence" value="ECO:0007669"/>
    <property type="project" value="InterPro"/>
</dbReference>
<dbReference type="CDD" id="cd05930">
    <property type="entry name" value="A_NRPS"/>
    <property type="match status" value="3"/>
</dbReference>
<dbReference type="FunFam" id="3.30.300.30:FF:000015">
    <property type="entry name" value="Nonribosomal peptide synthase SidD"/>
    <property type="match status" value="1"/>
</dbReference>
<dbReference type="InterPro" id="IPR006162">
    <property type="entry name" value="Ppantetheine_attach_site"/>
</dbReference>
<dbReference type="Gene3D" id="3.30.300.30">
    <property type="match status" value="3"/>
</dbReference>
<proteinExistence type="inferred from homology"/>
<reference evidence="6 7" key="1">
    <citation type="journal article" date="2019" name="Nature">
        <title>A new antibiotic selectively kills Gram-negative pathogens.</title>
        <authorList>
            <person name="Imai Y."/>
            <person name="Meyer K.J."/>
            <person name="Iinishi A."/>
            <person name="Favre-Godal Q."/>
            <person name="Green R."/>
            <person name="Manuse S."/>
            <person name="Caboni M."/>
            <person name="Mori M."/>
            <person name="Niles S."/>
            <person name="Ghiglieri M."/>
            <person name="Honrao C."/>
            <person name="Ma X."/>
            <person name="Guo J.J."/>
            <person name="Makriyannis A."/>
            <person name="Linares-Otoya L."/>
            <person name="Boehringer N."/>
            <person name="Wuisan Z.G."/>
            <person name="Kaur H."/>
            <person name="Wu R."/>
            <person name="Mateus A."/>
            <person name="Typas A."/>
            <person name="Savitski M.M."/>
            <person name="Espinoza J.L."/>
            <person name="O'Rourke A."/>
            <person name="Nelson K.E."/>
            <person name="Hiller S."/>
            <person name="Noinaj N."/>
            <person name="Schaeberle T.F."/>
            <person name="D'Onofrio A."/>
            <person name="Lewis K."/>
        </authorList>
    </citation>
    <scope>NUCLEOTIDE SEQUENCE [LARGE SCALE GENOMIC DNA]</scope>
    <source>
        <strain evidence="6 7">HGB 1456</strain>
    </source>
</reference>
<evidence type="ECO:0000256" key="1">
    <source>
        <dbReference type="ARBA" id="ARBA00001957"/>
    </source>
</evidence>
<dbReference type="InterPro" id="IPR036736">
    <property type="entry name" value="ACP-like_sf"/>
</dbReference>
<dbReference type="EMBL" id="WHZZ01000004">
    <property type="protein sequence ID" value="MQL48957.1"/>
    <property type="molecule type" value="Genomic_DNA"/>
</dbReference>
<dbReference type="PROSITE" id="PS00455">
    <property type="entry name" value="AMP_BINDING"/>
    <property type="match status" value="3"/>
</dbReference>
<dbReference type="Pfam" id="PF00501">
    <property type="entry name" value="AMP-binding"/>
    <property type="match status" value="3"/>
</dbReference>